<proteinExistence type="predicted"/>
<organism evidence="3 4">
    <name type="scientific">Streptomyces katsurahamanus</name>
    <dbReference type="NCBI Taxonomy" id="2577098"/>
    <lineage>
        <taxon>Bacteria</taxon>
        <taxon>Bacillati</taxon>
        <taxon>Actinomycetota</taxon>
        <taxon>Actinomycetes</taxon>
        <taxon>Kitasatosporales</taxon>
        <taxon>Streptomycetaceae</taxon>
        <taxon>Streptomyces</taxon>
    </lineage>
</organism>
<dbReference type="InterPro" id="IPR029057">
    <property type="entry name" value="PRTase-like"/>
</dbReference>
<evidence type="ECO:0000313" key="3">
    <source>
        <dbReference type="EMBL" id="MQS38311.1"/>
    </source>
</evidence>
<evidence type="ECO:0000259" key="2">
    <source>
        <dbReference type="Pfam" id="PF21818"/>
    </source>
</evidence>
<comment type="caution">
    <text evidence="3">The sequence shown here is derived from an EMBL/GenBank/DDBJ whole genome shotgun (WGS) entry which is preliminary data.</text>
</comment>
<evidence type="ECO:0008006" key="5">
    <source>
        <dbReference type="Google" id="ProtNLM"/>
    </source>
</evidence>
<protein>
    <recommendedName>
        <fullName evidence="5">Phosphoribosyltransferase</fullName>
    </recommendedName>
</protein>
<feature type="domain" description="Phosphoribosyltransferase" evidence="1">
    <location>
        <begin position="185"/>
        <end position="297"/>
    </location>
</feature>
<evidence type="ECO:0000313" key="4">
    <source>
        <dbReference type="Proteomes" id="UP000460558"/>
    </source>
</evidence>
<dbReference type="RefSeq" id="WP_153485521.1">
    <property type="nucleotide sequence ID" value="NZ_VDEQ01000249.1"/>
</dbReference>
<dbReference type="Proteomes" id="UP000460558">
    <property type="component" value="Unassembled WGS sequence"/>
</dbReference>
<dbReference type="Pfam" id="PF21818">
    <property type="entry name" value="DUF6884"/>
    <property type="match status" value="1"/>
</dbReference>
<sequence length="335" mass="36071">MGGREPCGLVVTGCSHRKAAGIRPALELYEGWCFPQLRARIADRPEFRARTLVLSARHGLLTADTPVAPYEQPLTPERARELREQVSAGLRKHLARHPAEEVLLLMEPLYARTLGRVPVPVVHTVTDPAGHWPAAARVLDGWGWPVVPPPADCGERRVFEGKRIWRMSQDVFLAAAALIAAHERPFAPELVVGLGRGGVPLAREAARILGIPAIEVRARHNVSDLIGVQSTGEVEVDERQLLTAVAGAGRVLVADDICGTGATLRAVTTLLAAAAVEARTAVLCRNAGGAAFPLDVWVWPVADWTCFPWEAPPPDGSTPLPLPDRVHTRAPSLPV</sequence>
<dbReference type="EMBL" id="VDEQ01000249">
    <property type="protein sequence ID" value="MQS38311.1"/>
    <property type="molecule type" value="Genomic_DNA"/>
</dbReference>
<evidence type="ECO:0000259" key="1">
    <source>
        <dbReference type="Pfam" id="PF00156"/>
    </source>
</evidence>
<keyword evidence="4" id="KW-1185">Reference proteome</keyword>
<reference evidence="3 4" key="1">
    <citation type="submission" date="2019-06" db="EMBL/GenBank/DDBJ databases">
        <title>Comparative genomics and metabolomics analyses of clavulanic acid producing Streptomyces species provides insight into specialized metabolism and evolution of beta-lactam biosynthetic gene clusters.</title>
        <authorList>
            <person name="Moore M.A."/>
            <person name="Cruz-Morales P."/>
            <person name="Barona Gomez F."/>
            <person name="Kapil T."/>
        </authorList>
    </citation>
    <scope>NUCLEOTIDE SEQUENCE [LARGE SCALE GENOMIC DNA]</scope>
    <source>
        <strain evidence="3 4">T-272</strain>
    </source>
</reference>
<dbReference type="CDD" id="cd06223">
    <property type="entry name" value="PRTases_typeI"/>
    <property type="match status" value="1"/>
</dbReference>
<gene>
    <name evidence="3" type="ORF">FFZ77_22610</name>
</gene>
<accession>A0ABW9NYF8</accession>
<dbReference type="Pfam" id="PF00156">
    <property type="entry name" value="Pribosyltran"/>
    <property type="match status" value="1"/>
</dbReference>
<dbReference type="SUPFAM" id="SSF53271">
    <property type="entry name" value="PRTase-like"/>
    <property type="match status" value="1"/>
</dbReference>
<dbReference type="Gene3D" id="3.40.50.2020">
    <property type="match status" value="1"/>
</dbReference>
<name>A0ABW9NYF8_9ACTN</name>
<dbReference type="InterPro" id="IPR000836">
    <property type="entry name" value="PRTase_dom"/>
</dbReference>
<feature type="domain" description="DUF6884" evidence="2">
    <location>
        <begin position="10"/>
        <end position="128"/>
    </location>
</feature>
<dbReference type="InterPro" id="IPR049251">
    <property type="entry name" value="DUF6884"/>
</dbReference>